<dbReference type="InterPro" id="IPR029058">
    <property type="entry name" value="AB_hydrolase_fold"/>
</dbReference>
<evidence type="ECO:0000256" key="1">
    <source>
        <dbReference type="ARBA" id="ARBA00022801"/>
    </source>
</evidence>
<reference evidence="3 4" key="1">
    <citation type="submission" date="2015-12" db="EMBL/GenBank/DDBJ databases">
        <title>Diversity of Burkholderia near neighbor genomes.</title>
        <authorList>
            <person name="Sahl J."/>
            <person name="Wagner D."/>
            <person name="Keim P."/>
        </authorList>
    </citation>
    <scope>NUCLEOTIDE SEQUENCE [LARGE SCALE GENOMIC DNA]</scope>
    <source>
        <strain evidence="3 4">MSMB1184WGS</strain>
    </source>
</reference>
<dbReference type="GO" id="GO:0016020">
    <property type="term" value="C:membrane"/>
    <property type="evidence" value="ECO:0007669"/>
    <property type="project" value="TreeGrafter"/>
</dbReference>
<evidence type="ECO:0000313" key="4">
    <source>
        <dbReference type="Proteomes" id="UP000094776"/>
    </source>
</evidence>
<dbReference type="Proteomes" id="UP000094776">
    <property type="component" value="Chromosome 2"/>
</dbReference>
<accession>A0A1B4PZC2</accession>
<dbReference type="AlphaFoldDB" id="A0A1B4PZC2"/>
<proteinExistence type="predicted"/>
<gene>
    <name evidence="3" type="ORF">WT26_25315</name>
</gene>
<dbReference type="EMBL" id="CP013444">
    <property type="protein sequence ID" value="AOK19260.1"/>
    <property type="molecule type" value="Genomic_DNA"/>
</dbReference>
<dbReference type="InterPro" id="IPR000073">
    <property type="entry name" value="AB_hydrolase_1"/>
</dbReference>
<dbReference type="GO" id="GO:0016787">
    <property type="term" value="F:hydrolase activity"/>
    <property type="evidence" value="ECO:0007669"/>
    <property type="project" value="UniProtKB-KW"/>
</dbReference>
<feature type="domain" description="AB hydrolase-1" evidence="2">
    <location>
        <begin position="30"/>
        <end position="255"/>
    </location>
</feature>
<dbReference type="InterPro" id="IPR050266">
    <property type="entry name" value="AB_hydrolase_sf"/>
</dbReference>
<protein>
    <recommendedName>
        <fullName evidence="2">AB hydrolase-1 domain-containing protein</fullName>
    </recommendedName>
</protein>
<organism evidence="3 4">
    <name type="scientific">Burkholderia cepacia</name>
    <name type="common">Pseudomonas cepacia</name>
    <dbReference type="NCBI Taxonomy" id="292"/>
    <lineage>
        <taxon>Bacteria</taxon>
        <taxon>Pseudomonadati</taxon>
        <taxon>Pseudomonadota</taxon>
        <taxon>Betaproteobacteria</taxon>
        <taxon>Burkholderiales</taxon>
        <taxon>Burkholderiaceae</taxon>
        <taxon>Burkholderia</taxon>
        <taxon>Burkholderia cepacia complex</taxon>
    </lineage>
</organism>
<name>A0A1B4PZC2_BURCE</name>
<sequence>MNMKTSSESIVVRDGVRIAASVSRAPADLPRIVLLHSLAMDRAFWAPMFERLAAEASVLAIDARGHGASDKPVGPYTAEQMAGDLKDVIDWLDWPDVVVAGASMGGCVALQFAGTHSDRTSALGLIDTTAWYGPEAKKNWSARAERAGTEGLAAMVDFQTTRWFSDAFRAARPEVVEACVQTFLRNDVQAFAATCEMLGRFDGRALMENLRMPTAVIVGEEDYAAPLPMAQALHDGIDRSTLTVIPAARHLTPLETPDVIASELRELLIAGAGIREGRRGA</sequence>
<keyword evidence="1" id="KW-0378">Hydrolase</keyword>
<dbReference type="PANTHER" id="PTHR43798:SF31">
    <property type="entry name" value="AB HYDROLASE SUPERFAMILY PROTEIN YCLE"/>
    <property type="match status" value="1"/>
</dbReference>
<evidence type="ECO:0000259" key="2">
    <source>
        <dbReference type="Pfam" id="PF00561"/>
    </source>
</evidence>
<evidence type="ECO:0000313" key="3">
    <source>
        <dbReference type="EMBL" id="AOK19260.1"/>
    </source>
</evidence>
<dbReference type="SUPFAM" id="SSF53474">
    <property type="entry name" value="alpha/beta-Hydrolases"/>
    <property type="match status" value="1"/>
</dbReference>
<dbReference type="PRINTS" id="PR00111">
    <property type="entry name" value="ABHYDROLASE"/>
</dbReference>
<dbReference type="PANTHER" id="PTHR43798">
    <property type="entry name" value="MONOACYLGLYCEROL LIPASE"/>
    <property type="match status" value="1"/>
</dbReference>
<dbReference type="Pfam" id="PF00561">
    <property type="entry name" value="Abhydrolase_1"/>
    <property type="match status" value="1"/>
</dbReference>
<dbReference type="Gene3D" id="3.40.50.1820">
    <property type="entry name" value="alpha/beta hydrolase"/>
    <property type="match status" value="1"/>
</dbReference>